<dbReference type="InterPro" id="IPR036249">
    <property type="entry name" value="Thioredoxin-like_sf"/>
</dbReference>
<keyword evidence="2" id="KW-1185">Reference proteome</keyword>
<proteinExistence type="predicted"/>
<name>A0A4Q7VMN9_9BACT</name>
<dbReference type="AlphaFoldDB" id="A0A4Q7VMN9"/>
<organism evidence="1 2">
    <name type="scientific">Ancylomarina subtilis</name>
    <dbReference type="NCBI Taxonomy" id="1639035"/>
    <lineage>
        <taxon>Bacteria</taxon>
        <taxon>Pseudomonadati</taxon>
        <taxon>Bacteroidota</taxon>
        <taxon>Bacteroidia</taxon>
        <taxon>Marinilabiliales</taxon>
        <taxon>Marinifilaceae</taxon>
        <taxon>Ancylomarina</taxon>
    </lineage>
</organism>
<sequence>MKIQIIIFVLSLVSLTGMGQKVNQLKMDDWVEGEILFGQINLEGLQGSLCSEWFKPEFEAYKIDANLLSELRKKKLSGLKMKLILGTWCHDSHQQVPRLIKLFEAIKFPLSNLEMFAMDTYKKAPGIDIKALDVKLVPTLIIYKGSRELGRIIESPKVSLEADLLEILK</sequence>
<protein>
    <recommendedName>
        <fullName evidence="3">Thioredoxin</fullName>
    </recommendedName>
</protein>
<evidence type="ECO:0008006" key="3">
    <source>
        <dbReference type="Google" id="ProtNLM"/>
    </source>
</evidence>
<evidence type="ECO:0000313" key="2">
    <source>
        <dbReference type="Proteomes" id="UP000293562"/>
    </source>
</evidence>
<evidence type="ECO:0000313" key="1">
    <source>
        <dbReference type="EMBL" id="RZT97417.1"/>
    </source>
</evidence>
<accession>A0A4Q7VMN9</accession>
<gene>
    <name evidence="1" type="ORF">EV201_2087</name>
</gene>
<dbReference type="OrthoDB" id="6398367at2"/>
<dbReference type="SUPFAM" id="SSF52833">
    <property type="entry name" value="Thioredoxin-like"/>
    <property type="match status" value="1"/>
</dbReference>
<dbReference type="Proteomes" id="UP000293562">
    <property type="component" value="Unassembled WGS sequence"/>
</dbReference>
<reference evidence="1 2" key="1">
    <citation type="submission" date="2019-02" db="EMBL/GenBank/DDBJ databases">
        <title>Genomic Encyclopedia of Type Strains, Phase IV (KMG-IV): sequencing the most valuable type-strain genomes for metagenomic binning, comparative biology and taxonomic classification.</title>
        <authorList>
            <person name="Goeker M."/>
        </authorList>
    </citation>
    <scope>NUCLEOTIDE SEQUENCE [LARGE SCALE GENOMIC DNA]</scope>
    <source>
        <strain evidence="1 2">DSM 28825</strain>
    </source>
</reference>
<comment type="caution">
    <text evidence="1">The sequence shown here is derived from an EMBL/GenBank/DDBJ whole genome shotgun (WGS) entry which is preliminary data.</text>
</comment>
<dbReference type="EMBL" id="SHKN01000001">
    <property type="protein sequence ID" value="RZT97417.1"/>
    <property type="molecule type" value="Genomic_DNA"/>
</dbReference>
<dbReference type="RefSeq" id="WP_130307445.1">
    <property type="nucleotide sequence ID" value="NZ_SHKN01000001.1"/>
</dbReference>